<feature type="region of interest" description="Disordered" evidence="1">
    <location>
        <begin position="1"/>
        <end position="39"/>
    </location>
</feature>
<evidence type="ECO:0000256" key="1">
    <source>
        <dbReference type="SAM" id="MobiDB-lite"/>
    </source>
</evidence>
<dbReference type="Proteomes" id="UP001341281">
    <property type="component" value="Chromosome 10"/>
</dbReference>
<accession>A0AAQ3V1W7</accession>
<reference evidence="2 3" key="1">
    <citation type="submission" date="2024-02" db="EMBL/GenBank/DDBJ databases">
        <title>High-quality chromosome-scale genome assembly of Pensacola bahiagrass (Paspalum notatum Flugge var. saurae).</title>
        <authorList>
            <person name="Vega J.M."/>
            <person name="Podio M."/>
            <person name="Orjuela J."/>
            <person name="Siena L.A."/>
            <person name="Pessino S.C."/>
            <person name="Combes M.C."/>
            <person name="Mariac C."/>
            <person name="Albertini E."/>
            <person name="Pupilli F."/>
            <person name="Ortiz J.P.A."/>
            <person name="Leblanc O."/>
        </authorList>
    </citation>
    <scope>NUCLEOTIDE SEQUENCE [LARGE SCALE GENOMIC DNA]</scope>
    <source>
        <strain evidence="2">R1</strain>
        <tissue evidence="2">Leaf</tissue>
    </source>
</reference>
<name>A0AAQ3V1W7_PASNO</name>
<protein>
    <submittedName>
        <fullName evidence="2">Uncharacterized protein</fullName>
    </submittedName>
</protein>
<feature type="compositionally biased region" description="Basic and acidic residues" evidence="1">
    <location>
        <begin position="30"/>
        <end position="39"/>
    </location>
</feature>
<organism evidence="2 3">
    <name type="scientific">Paspalum notatum var. saurae</name>
    <dbReference type="NCBI Taxonomy" id="547442"/>
    <lineage>
        <taxon>Eukaryota</taxon>
        <taxon>Viridiplantae</taxon>
        <taxon>Streptophyta</taxon>
        <taxon>Embryophyta</taxon>
        <taxon>Tracheophyta</taxon>
        <taxon>Spermatophyta</taxon>
        <taxon>Magnoliopsida</taxon>
        <taxon>Liliopsida</taxon>
        <taxon>Poales</taxon>
        <taxon>Poaceae</taxon>
        <taxon>PACMAD clade</taxon>
        <taxon>Panicoideae</taxon>
        <taxon>Andropogonodae</taxon>
        <taxon>Paspaleae</taxon>
        <taxon>Paspalinae</taxon>
        <taxon>Paspalum</taxon>
    </lineage>
</organism>
<evidence type="ECO:0000313" key="3">
    <source>
        <dbReference type="Proteomes" id="UP001341281"/>
    </source>
</evidence>
<proteinExistence type="predicted"/>
<evidence type="ECO:0000313" key="2">
    <source>
        <dbReference type="EMBL" id="WVZ99564.1"/>
    </source>
</evidence>
<dbReference type="EMBL" id="CP144754">
    <property type="protein sequence ID" value="WVZ99564.1"/>
    <property type="molecule type" value="Genomic_DNA"/>
</dbReference>
<sequence length="73" mass="7898">MVSPNQMVLDDDEDGRFEQGSHRQNPNYRGDVRGGSERSVAHPWRALPVAEIDLPGGGVAAAEGKAIHVILCF</sequence>
<keyword evidence="3" id="KW-1185">Reference proteome</keyword>
<dbReference type="AlphaFoldDB" id="A0AAQ3V1W7"/>
<gene>
    <name evidence="2" type="ORF">U9M48_044837</name>
</gene>